<dbReference type="GeneID" id="9682227"/>
<dbReference type="EMBL" id="GG663737">
    <property type="protein sequence ID" value="EEH58433.1"/>
    <property type="molecule type" value="Genomic_DNA"/>
</dbReference>
<proteinExistence type="predicted"/>
<dbReference type="RefSeq" id="XP_003056788.1">
    <property type="nucleotide sequence ID" value="XM_003056742.1"/>
</dbReference>
<evidence type="ECO:0000256" key="1">
    <source>
        <dbReference type="SAM" id="MobiDB-lite"/>
    </source>
</evidence>
<dbReference type="AlphaFoldDB" id="C1MPA9"/>
<protein>
    <submittedName>
        <fullName evidence="2">Predicted protein</fullName>
    </submittedName>
</protein>
<dbReference type="KEGG" id="mpp:MICPUCDRAFT_56209"/>
<gene>
    <name evidence="2" type="ORF">MICPUCDRAFT_56209</name>
</gene>
<evidence type="ECO:0000313" key="3">
    <source>
        <dbReference type="Proteomes" id="UP000001876"/>
    </source>
</evidence>
<name>C1MPA9_MICPC</name>
<keyword evidence="3" id="KW-1185">Reference proteome</keyword>
<feature type="region of interest" description="Disordered" evidence="1">
    <location>
        <begin position="116"/>
        <end position="138"/>
    </location>
</feature>
<evidence type="ECO:0000313" key="2">
    <source>
        <dbReference type="EMBL" id="EEH58433.1"/>
    </source>
</evidence>
<accession>C1MPA9</accession>
<sequence>MCDSAYALSRSPREASHCTARRMTANVPCLTSGGPSRARRQAAGAAVSIVDSADDAFSARRIASTTRASSAGRSFAALAISMECAVAISHDRGRSERGWSSRRAEVCVGFQTEARLPDSGLGRTKTGTEATSRRRAST</sequence>
<reference evidence="2 3" key="1">
    <citation type="journal article" date="2009" name="Science">
        <title>Green evolution and dynamic adaptations revealed by genomes of the marine picoeukaryotes Micromonas.</title>
        <authorList>
            <person name="Worden A.Z."/>
            <person name="Lee J.H."/>
            <person name="Mock T."/>
            <person name="Rouze P."/>
            <person name="Simmons M.P."/>
            <person name="Aerts A.L."/>
            <person name="Allen A.E."/>
            <person name="Cuvelier M.L."/>
            <person name="Derelle E."/>
            <person name="Everett M.V."/>
            <person name="Foulon E."/>
            <person name="Grimwood J."/>
            <person name="Gundlach H."/>
            <person name="Henrissat B."/>
            <person name="Napoli C."/>
            <person name="McDonald S.M."/>
            <person name="Parker M.S."/>
            <person name="Rombauts S."/>
            <person name="Salamov A."/>
            <person name="Von Dassow P."/>
            <person name="Badger J.H."/>
            <person name="Coutinho P.M."/>
            <person name="Demir E."/>
            <person name="Dubchak I."/>
            <person name="Gentemann C."/>
            <person name="Eikrem W."/>
            <person name="Gready J.E."/>
            <person name="John U."/>
            <person name="Lanier W."/>
            <person name="Lindquist E.A."/>
            <person name="Lucas S."/>
            <person name="Mayer K.F."/>
            <person name="Moreau H."/>
            <person name="Not F."/>
            <person name="Otillar R."/>
            <person name="Panaud O."/>
            <person name="Pangilinan J."/>
            <person name="Paulsen I."/>
            <person name="Piegu B."/>
            <person name="Poliakov A."/>
            <person name="Robbens S."/>
            <person name="Schmutz J."/>
            <person name="Toulza E."/>
            <person name="Wyss T."/>
            <person name="Zelensky A."/>
            <person name="Zhou K."/>
            <person name="Armbrust E.V."/>
            <person name="Bhattacharya D."/>
            <person name="Goodenough U.W."/>
            <person name="Van de Peer Y."/>
            <person name="Grigoriev I.V."/>
        </authorList>
    </citation>
    <scope>NUCLEOTIDE SEQUENCE [LARGE SCALE GENOMIC DNA]</scope>
    <source>
        <strain evidence="2 3">CCMP1545</strain>
    </source>
</reference>
<organism evidence="3">
    <name type="scientific">Micromonas pusilla (strain CCMP1545)</name>
    <name type="common">Picoplanktonic green alga</name>
    <dbReference type="NCBI Taxonomy" id="564608"/>
    <lineage>
        <taxon>Eukaryota</taxon>
        <taxon>Viridiplantae</taxon>
        <taxon>Chlorophyta</taxon>
        <taxon>Mamiellophyceae</taxon>
        <taxon>Mamiellales</taxon>
        <taxon>Mamiellaceae</taxon>
        <taxon>Micromonas</taxon>
    </lineage>
</organism>
<dbReference type="Proteomes" id="UP000001876">
    <property type="component" value="Unassembled WGS sequence"/>
</dbReference>